<reference evidence="4" key="1">
    <citation type="journal article" date="2010" name="Nat. Biotechnol.">
        <title>Draft genome sequence of the oilseed species Ricinus communis.</title>
        <authorList>
            <person name="Chan A.P."/>
            <person name="Crabtree J."/>
            <person name="Zhao Q."/>
            <person name="Lorenzi H."/>
            <person name="Orvis J."/>
            <person name="Puiu D."/>
            <person name="Melake-Berhan A."/>
            <person name="Jones K.M."/>
            <person name="Redman J."/>
            <person name="Chen G."/>
            <person name="Cahoon E.B."/>
            <person name="Gedil M."/>
            <person name="Stanke M."/>
            <person name="Haas B.J."/>
            <person name="Wortman J.R."/>
            <person name="Fraser-Liggett C.M."/>
            <person name="Ravel J."/>
            <person name="Rabinowicz P.D."/>
        </authorList>
    </citation>
    <scope>NUCLEOTIDE SEQUENCE [LARGE SCALE GENOMIC DNA]</scope>
    <source>
        <strain evidence="4">cv. Hale</strain>
    </source>
</reference>
<dbReference type="EMBL" id="EQ973821">
    <property type="protein sequence ID" value="EEF44606.1"/>
    <property type="molecule type" value="Genomic_DNA"/>
</dbReference>
<dbReference type="InParanoid" id="B9RVN0"/>
<evidence type="ECO:0000313" key="3">
    <source>
        <dbReference type="EMBL" id="EEF44606.1"/>
    </source>
</evidence>
<evidence type="ECO:0000313" key="4">
    <source>
        <dbReference type="Proteomes" id="UP000008311"/>
    </source>
</evidence>
<keyword evidence="2" id="KW-1133">Transmembrane helix</keyword>
<gene>
    <name evidence="3" type="ORF">RCOM_0965580</name>
</gene>
<feature type="compositionally biased region" description="Polar residues" evidence="1">
    <location>
        <begin position="323"/>
        <end position="339"/>
    </location>
</feature>
<keyword evidence="2" id="KW-0472">Membrane</keyword>
<evidence type="ECO:0000256" key="2">
    <source>
        <dbReference type="SAM" id="Phobius"/>
    </source>
</evidence>
<feature type="region of interest" description="Disordered" evidence="1">
    <location>
        <begin position="108"/>
        <end position="127"/>
    </location>
</feature>
<feature type="region of interest" description="Disordered" evidence="1">
    <location>
        <begin position="293"/>
        <end position="339"/>
    </location>
</feature>
<organism evidence="3 4">
    <name type="scientific">Ricinus communis</name>
    <name type="common">Castor bean</name>
    <dbReference type="NCBI Taxonomy" id="3988"/>
    <lineage>
        <taxon>Eukaryota</taxon>
        <taxon>Viridiplantae</taxon>
        <taxon>Streptophyta</taxon>
        <taxon>Embryophyta</taxon>
        <taxon>Tracheophyta</taxon>
        <taxon>Spermatophyta</taxon>
        <taxon>Magnoliopsida</taxon>
        <taxon>eudicotyledons</taxon>
        <taxon>Gunneridae</taxon>
        <taxon>Pentapetalae</taxon>
        <taxon>rosids</taxon>
        <taxon>fabids</taxon>
        <taxon>Malpighiales</taxon>
        <taxon>Euphorbiaceae</taxon>
        <taxon>Acalyphoideae</taxon>
        <taxon>Acalypheae</taxon>
        <taxon>Ricinus</taxon>
    </lineage>
</organism>
<protein>
    <submittedName>
        <fullName evidence="3">Uncharacterized protein</fullName>
    </submittedName>
</protein>
<feature type="region of interest" description="Disordered" evidence="1">
    <location>
        <begin position="203"/>
        <end position="223"/>
    </location>
</feature>
<dbReference type="Proteomes" id="UP000008311">
    <property type="component" value="Unassembled WGS sequence"/>
</dbReference>
<dbReference type="AlphaFoldDB" id="B9RVN0"/>
<keyword evidence="2" id="KW-0812">Transmembrane</keyword>
<feature type="compositionally biased region" description="Basic and acidic residues" evidence="1">
    <location>
        <begin position="111"/>
        <end position="120"/>
    </location>
</feature>
<sequence>MGEGIIKRQVNRLKREFGSLNQLLKGAILVLLTLLVVSALSVLVSALTRNKPPNAEPRNEGELPQWFLDWLDAQDANHENNGELSLSCTKTPAGKGEGPFKWNINCKKNKREGDDKEDQANAKPLKLRMEKPDSIGKSNKKGESCLCCRACSNATIPIEEEKDKNFWDILLQLFRKVQHKTQQTAGRLWRLFRSLFRWHIDDPKTEDEDKGKKPEEPKVDGGLKCKYHSETKSIEIEEELKQLLRKELLRLVEQEAPHQDKPCLDEFPTKLHTRFSKMFENILHSEINQLSDDLKARPLVPSPPATEQDQQLPELDPSKLEEVSSQDVSGSHGTSPAEF</sequence>
<feature type="transmembrane region" description="Helical" evidence="2">
    <location>
        <begin position="23"/>
        <end position="47"/>
    </location>
</feature>
<keyword evidence="4" id="KW-1185">Reference proteome</keyword>
<name>B9RVN0_RICCO</name>
<accession>B9RVN0</accession>
<proteinExistence type="predicted"/>
<dbReference type="KEGG" id="rcu:8259302"/>
<evidence type="ECO:0000256" key="1">
    <source>
        <dbReference type="SAM" id="MobiDB-lite"/>
    </source>
</evidence>